<feature type="transmembrane region" description="Helical" evidence="5">
    <location>
        <begin position="201"/>
        <end position="224"/>
    </location>
</feature>
<evidence type="ECO:0000256" key="2">
    <source>
        <dbReference type="ARBA" id="ARBA00023224"/>
    </source>
</evidence>
<dbReference type="GO" id="GO:0004888">
    <property type="term" value="F:transmembrane signaling receptor activity"/>
    <property type="evidence" value="ECO:0007669"/>
    <property type="project" value="InterPro"/>
</dbReference>
<evidence type="ECO:0000256" key="1">
    <source>
        <dbReference type="ARBA" id="ARBA00004370"/>
    </source>
</evidence>
<evidence type="ECO:0000259" key="7">
    <source>
        <dbReference type="PROSITE" id="PS50885"/>
    </source>
</evidence>
<dbReference type="CDD" id="cd11386">
    <property type="entry name" value="MCP_signal"/>
    <property type="match status" value="1"/>
</dbReference>
<dbReference type="InterPro" id="IPR004090">
    <property type="entry name" value="Chemotax_Me-accpt_rcpt"/>
</dbReference>
<name>A0A059XSC2_9BACT</name>
<reference evidence="9" key="1">
    <citation type="submission" date="2014-02" db="EMBL/GenBank/DDBJ databases">
        <title>Complete genome sequence and comparative genomic analysis of the nitrogen-fixing bacterium Leptospirillum ferriphilum YSK.</title>
        <authorList>
            <person name="Guo X."/>
            <person name="Yin H."/>
            <person name="Liang Y."/>
            <person name="Hu Q."/>
            <person name="Ma L."/>
            <person name="Xiao Y."/>
            <person name="Zhang X."/>
            <person name="Qiu G."/>
            <person name="Liu X."/>
        </authorList>
    </citation>
    <scope>NUCLEOTIDE SEQUENCE [LARGE SCALE GENOMIC DNA]</scope>
    <source>
        <strain evidence="9">YSK</strain>
    </source>
</reference>
<dbReference type="Gene3D" id="3.30.450.290">
    <property type="match status" value="1"/>
</dbReference>
<dbReference type="InterPro" id="IPR003660">
    <property type="entry name" value="HAMP_dom"/>
</dbReference>
<protein>
    <submittedName>
        <fullName evidence="8">Chemotaxis protein</fullName>
    </submittedName>
</protein>
<dbReference type="PANTHER" id="PTHR32089:SF112">
    <property type="entry name" value="LYSOZYME-LIKE PROTEIN-RELATED"/>
    <property type="match status" value="1"/>
</dbReference>
<comment type="similarity">
    <text evidence="3">Belongs to the methyl-accepting chemotaxis (MCP) protein family.</text>
</comment>
<dbReference type="GO" id="GO:0007165">
    <property type="term" value="P:signal transduction"/>
    <property type="evidence" value="ECO:0007669"/>
    <property type="project" value="UniProtKB-KW"/>
</dbReference>
<keyword evidence="2 4" id="KW-0807">Transducer</keyword>
<keyword evidence="5" id="KW-0472">Membrane</keyword>
<dbReference type="SUPFAM" id="SSF58104">
    <property type="entry name" value="Methyl-accepting chemotaxis protein (MCP) signaling domain"/>
    <property type="match status" value="1"/>
</dbReference>
<dbReference type="SMART" id="SM00304">
    <property type="entry name" value="HAMP"/>
    <property type="match status" value="2"/>
</dbReference>
<evidence type="ECO:0000313" key="9">
    <source>
        <dbReference type="Proteomes" id="UP000027059"/>
    </source>
</evidence>
<dbReference type="KEGG" id="lfp:Y981_01375"/>
<dbReference type="PANTHER" id="PTHR32089">
    <property type="entry name" value="METHYL-ACCEPTING CHEMOTAXIS PROTEIN MCPB"/>
    <property type="match status" value="1"/>
</dbReference>
<dbReference type="FunFam" id="1.10.287.950:FF:000001">
    <property type="entry name" value="Methyl-accepting chemotaxis sensory transducer"/>
    <property type="match status" value="1"/>
</dbReference>
<feature type="domain" description="HAMP" evidence="7">
    <location>
        <begin position="226"/>
        <end position="278"/>
    </location>
</feature>
<dbReference type="AlphaFoldDB" id="A0A059XSC2"/>
<dbReference type="Gene3D" id="1.10.287.950">
    <property type="entry name" value="Methyl-accepting chemotaxis protein"/>
    <property type="match status" value="1"/>
</dbReference>
<dbReference type="Proteomes" id="UP000027059">
    <property type="component" value="Chromosome"/>
</dbReference>
<keyword evidence="5" id="KW-1133">Transmembrane helix</keyword>
<feature type="domain" description="Methyl-accepting transducer" evidence="6">
    <location>
        <begin position="283"/>
        <end position="519"/>
    </location>
</feature>
<dbReference type="EMBL" id="CP007243">
    <property type="protein sequence ID" value="AIA29960.1"/>
    <property type="molecule type" value="Genomic_DNA"/>
</dbReference>
<dbReference type="GO" id="GO:0016020">
    <property type="term" value="C:membrane"/>
    <property type="evidence" value="ECO:0007669"/>
    <property type="project" value="UniProtKB-SubCell"/>
</dbReference>
<dbReference type="CDD" id="cd06225">
    <property type="entry name" value="HAMP"/>
    <property type="match status" value="1"/>
</dbReference>
<organism evidence="8 9">
    <name type="scientific">Leptospirillum ferriphilum YSK</name>
    <dbReference type="NCBI Taxonomy" id="1441628"/>
    <lineage>
        <taxon>Bacteria</taxon>
        <taxon>Pseudomonadati</taxon>
        <taxon>Nitrospirota</taxon>
        <taxon>Nitrospiria</taxon>
        <taxon>Nitrospirales</taxon>
        <taxon>Nitrospiraceae</taxon>
        <taxon>Leptospirillum</taxon>
    </lineage>
</organism>
<evidence type="ECO:0000259" key="6">
    <source>
        <dbReference type="PROSITE" id="PS50111"/>
    </source>
</evidence>
<dbReference type="RefSeq" id="WP_038504356.1">
    <property type="nucleotide sequence ID" value="NZ_CP007243.1"/>
</dbReference>
<evidence type="ECO:0000313" key="8">
    <source>
        <dbReference type="EMBL" id="AIA29960.1"/>
    </source>
</evidence>
<dbReference type="PROSITE" id="PS50111">
    <property type="entry name" value="CHEMOTAXIS_TRANSDUC_2"/>
    <property type="match status" value="1"/>
</dbReference>
<sequence>MRFSLGKKIQLATALTLLLVLGASGALVLFSASKDLMKQEKGRSDMMAQSIIKGLSTVMMSVNAPVMSHNLIDDQKKLDGVLRVQMIRPDGVQAFYDNKTIQKVNDWRHYKAYALRIFFTYPKHRTGHFATDPRFQEVFRYGKAVSYQENVDGKPALTKLFPVRFENNCYLCHGYQAKQKVMAVLRISTPLTELNSARHRLVLQIVLFFGGAIALLLVILSLTIRTIAIRPLHEVVEVIESTAEGDLTRTIPSRTSDEIGELVSHFNTMVGKLRTLVMRQRDVGNRAMEATRDMVKSLDGIRGRADQETGQIQTAAAATEELSRSLGDVAKNTRTAADLSNKTDEEARKGLESIQKASTELGRISDVVGQASESIQELGKSSDQISEIVNIIDEIAEQTNLLALNAAIEAARAGEQGKGFAVVADEVRKLAERTTRSTHQISETIQSIQSLTEKSVKVMTKGSRELGELIGVMRSASDLLSGIVSAVREVTVQVNQIAMATTEQSQAVDQVAGAVESSSVGIQTIRQFALEASEAATGLENRMQELERYIGQFRIGE</sequence>
<keyword evidence="9" id="KW-1185">Reference proteome</keyword>
<dbReference type="HOGENOM" id="CLU_000445_107_27_0"/>
<comment type="subcellular location">
    <subcellularLocation>
        <location evidence="1">Membrane</location>
    </subcellularLocation>
</comment>
<dbReference type="Pfam" id="PF00672">
    <property type="entry name" value="HAMP"/>
    <property type="match status" value="1"/>
</dbReference>
<gene>
    <name evidence="8" type="ORF">Y981_01375</name>
</gene>
<dbReference type="OrthoDB" id="2489132at2"/>
<dbReference type="PRINTS" id="PR00260">
    <property type="entry name" value="CHEMTRNSDUCR"/>
</dbReference>
<accession>A0A059XSC2</accession>
<dbReference type="SMART" id="SM00283">
    <property type="entry name" value="MA"/>
    <property type="match status" value="1"/>
</dbReference>
<evidence type="ECO:0000256" key="3">
    <source>
        <dbReference type="ARBA" id="ARBA00029447"/>
    </source>
</evidence>
<dbReference type="GO" id="GO:0006935">
    <property type="term" value="P:chemotaxis"/>
    <property type="evidence" value="ECO:0007669"/>
    <property type="project" value="InterPro"/>
</dbReference>
<evidence type="ECO:0000256" key="4">
    <source>
        <dbReference type="PROSITE-ProRule" id="PRU00284"/>
    </source>
</evidence>
<dbReference type="InterPro" id="IPR004089">
    <property type="entry name" value="MCPsignal_dom"/>
</dbReference>
<reference evidence="8 9" key="2">
    <citation type="journal article" date="2015" name="Biomed. Res. Int.">
        <title>Effects of Arsenite Resistance on the Growth and Functional Gene Expression of Leptospirillum ferriphilum and Acidithiobacillus thiooxidans in Pure Culture and Coculture.</title>
        <authorList>
            <person name="Jiang H."/>
            <person name="Liang Y."/>
            <person name="Yin H."/>
            <person name="Xiao Y."/>
            <person name="Guo X."/>
            <person name="Xu Y."/>
            <person name="Hu Q."/>
            <person name="Liu H."/>
            <person name="Liu X."/>
        </authorList>
    </citation>
    <scope>NUCLEOTIDE SEQUENCE [LARGE SCALE GENOMIC DNA]</scope>
    <source>
        <strain evidence="8 9">YSK</strain>
    </source>
</reference>
<proteinExistence type="inferred from homology"/>
<dbReference type="Pfam" id="PF00015">
    <property type="entry name" value="MCPsignal"/>
    <property type="match status" value="1"/>
</dbReference>
<dbReference type="PROSITE" id="PS50885">
    <property type="entry name" value="HAMP"/>
    <property type="match status" value="1"/>
</dbReference>
<evidence type="ECO:0000256" key="5">
    <source>
        <dbReference type="SAM" id="Phobius"/>
    </source>
</evidence>
<keyword evidence="5" id="KW-0812">Transmembrane</keyword>